<dbReference type="Proteomes" id="UP000029046">
    <property type="component" value="Unassembled WGS sequence"/>
</dbReference>
<organism evidence="3 4">
    <name type="scientific">Bifidobacterium pullorum subsp. gallinarum</name>
    <dbReference type="NCBI Taxonomy" id="78344"/>
    <lineage>
        <taxon>Bacteria</taxon>
        <taxon>Bacillati</taxon>
        <taxon>Actinomycetota</taxon>
        <taxon>Actinomycetes</taxon>
        <taxon>Bifidobacteriales</taxon>
        <taxon>Bifidobacteriaceae</taxon>
        <taxon>Bifidobacterium</taxon>
    </lineage>
</organism>
<keyword evidence="4" id="KW-1185">Reference proteome</keyword>
<protein>
    <submittedName>
        <fullName evidence="3">LPXTG-motif cell wall anchor domain-containing protein</fullName>
    </submittedName>
</protein>
<feature type="signal peptide" evidence="2">
    <location>
        <begin position="1"/>
        <end position="31"/>
    </location>
</feature>
<feature type="transmembrane region" description="Helical" evidence="1">
    <location>
        <begin position="719"/>
        <end position="740"/>
    </location>
</feature>
<dbReference type="EMBL" id="JGYX01000002">
    <property type="protein sequence ID" value="KFI61380.1"/>
    <property type="molecule type" value="Genomic_DNA"/>
</dbReference>
<keyword evidence="1" id="KW-1133">Transmembrane helix</keyword>
<name>A0A087ARI0_9BIFI</name>
<comment type="caution">
    <text evidence="3">The sequence shown here is derived from an EMBL/GenBank/DDBJ whole genome shotgun (WGS) entry which is preliminary data.</text>
</comment>
<evidence type="ECO:0000256" key="2">
    <source>
        <dbReference type="SAM" id="SignalP"/>
    </source>
</evidence>
<accession>A0A087ARI0</accession>
<dbReference type="eggNOG" id="COG5624">
    <property type="taxonomic scope" value="Bacteria"/>
</dbReference>
<evidence type="ECO:0000256" key="1">
    <source>
        <dbReference type="SAM" id="Phobius"/>
    </source>
</evidence>
<keyword evidence="1" id="KW-0472">Membrane</keyword>
<keyword evidence="2" id="KW-0732">Signal</keyword>
<sequence>MNAQLRRPMALIAGVIAALAICCGLMGAAHAGPLTAPADGTYLTYQYAGQRLYIGAIGSSEQGHVYCIEAGKASELSYSQEIALADTDQARRVAWLAEEYRESRDARIHAGIGVLAHRYFDLDANAWQSHWAVIQGQHPDLARTADELWNQAGQSMPASTQASYAYEEGLRSGTVSVGVKNSSGVMVAGVPYSVTLSGPAEFVGGGQRVQGVSADKTITHAWRATGEGEVSVSTTYQRPALQQLVSNQDYVRFAGNTDVPGSGVRFSVRKAFTPALGTVAEQHVVDAGQPVADTVTSGVAGATDHWVPGLELNATGWYFDRIDPDALDGAISPEQGQSAEAFLDALASRGYTPAGYGEAVFDGPDQHATVQAHTADGEPYLAPVDGGFGTWVWAFERGRQSEQAREYMTQDVVTPFLEIPETNANRARATVESTVTEHSATVGAELSDTITVSGFPDDHGSFDGDDSYGFGADNAYAQVRVWWAGDPADPNNDEAYRPDTVAEPREDDNHRLLGVWDYPAANGTIRVGGGAPDAHGEPVHITAEQHGWYVFVYSFAGDDRVMPVTSAYNDGWERTRVNEYDTPERPVITTQVGPETVNVGDPFHDTARITGDIPEGSFVVFDAYEAVPEGQEPGGNGKLVDAHRVPVDHTLPEQVVSSPEVRSEEPGLVYWRAALISGEGDVLATHELGVEGEVVTVEEPVEPVTPEKADPLPQAGSDLLAVFGVAVAALAVGAVMLASIRRRS</sequence>
<evidence type="ECO:0000313" key="4">
    <source>
        <dbReference type="Proteomes" id="UP000029046"/>
    </source>
</evidence>
<feature type="chain" id="PRO_5001818545" evidence="2">
    <location>
        <begin position="32"/>
        <end position="744"/>
    </location>
</feature>
<keyword evidence="1" id="KW-0812">Transmembrane</keyword>
<reference evidence="3 4" key="1">
    <citation type="submission" date="2014-03" db="EMBL/GenBank/DDBJ databases">
        <title>Genomics of Bifidobacteria.</title>
        <authorList>
            <person name="Ventura M."/>
            <person name="Milani C."/>
            <person name="Lugli G.A."/>
        </authorList>
    </citation>
    <scope>NUCLEOTIDE SEQUENCE [LARGE SCALE GENOMIC DNA]</scope>
    <source>
        <strain evidence="3 4">LMG 11586</strain>
    </source>
</reference>
<dbReference type="RefSeq" id="WP_033507191.1">
    <property type="nucleotide sequence ID" value="NZ_JGYX01000002.1"/>
</dbReference>
<gene>
    <name evidence="3" type="ORF">BIGA_0829</name>
</gene>
<proteinExistence type="predicted"/>
<evidence type="ECO:0000313" key="3">
    <source>
        <dbReference type="EMBL" id="KFI61380.1"/>
    </source>
</evidence>
<dbReference type="AlphaFoldDB" id="A0A087ARI0"/>